<accession>A0A0R3RCV9</accession>
<dbReference type="SUPFAM" id="SSF48239">
    <property type="entry name" value="Terpenoid cyclases/Protein prenyltransferases"/>
    <property type="match status" value="1"/>
</dbReference>
<dbReference type="InterPro" id="IPR008930">
    <property type="entry name" value="Terpenoid_cyclase/PrenylTrfase"/>
</dbReference>
<evidence type="ECO:0000259" key="2">
    <source>
        <dbReference type="Pfam" id="PF00432"/>
    </source>
</evidence>
<sequence>LLFMSETLLLSQHLKFLRGHLITLPANYRSFDSNSFDLRAAILYFTLSTLDVLGKLEEEVDAELREKLIEWIYRLQLKSDSGKCFIRNINTSD</sequence>
<dbReference type="Gene3D" id="1.50.10.20">
    <property type="match status" value="1"/>
</dbReference>
<protein>
    <submittedName>
        <fullName evidence="3">Glyco_hydro_15 domain-containing protein</fullName>
    </submittedName>
</protein>
<feature type="domain" description="Prenyltransferase alpha-alpha toroid" evidence="2">
    <location>
        <begin position="8"/>
        <end position="79"/>
    </location>
</feature>
<evidence type="ECO:0000313" key="3">
    <source>
        <dbReference type="WBParaSite" id="BTMF_0001788201-mRNA-1"/>
    </source>
</evidence>
<evidence type="ECO:0000256" key="1">
    <source>
        <dbReference type="ARBA" id="ARBA00022737"/>
    </source>
</evidence>
<dbReference type="GO" id="GO:0003824">
    <property type="term" value="F:catalytic activity"/>
    <property type="evidence" value="ECO:0007669"/>
    <property type="project" value="InterPro"/>
</dbReference>
<dbReference type="WBParaSite" id="BTMF_0001788201-mRNA-1">
    <property type="protein sequence ID" value="BTMF_0001788201-mRNA-1"/>
    <property type="gene ID" value="BTMF_0001788201"/>
</dbReference>
<dbReference type="AlphaFoldDB" id="A0A0R3RCV9"/>
<name>A0A0R3RCV9_9BILA</name>
<keyword evidence="1" id="KW-0677">Repeat</keyword>
<organism evidence="3">
    <name type="scientific">Brugia timori</name>
    <dbReference type="NCBI Taxonomy" id="42155"/>
    <lineage>
        <taxon>Eukaryota</taxon>
        <taxon>Metazoa</taxon>
        <taxon>Ecdysozoa</taxon>
        <taxon>Nematoda</taxon>
        <taxon>Chromadorea</taxon>
        <taxon>Rhabditida</taxon>
        <taxon>Spirurina</taxon>
        <taxon>Spiruromorpha</taxon>
        <taxon>Filarioidea</taxon>
        <taxon>Onchocercidae</taxon>
        <taxon>Brugia</taxon>
    </lineage>
</organism>
<proteinExistence type="predicted"/>
<reference evidence="3" key="1">
    <citation type="submission" date="2017-02" db="UniProtKB">
        <authorList>
            <consortium name="WormBaseParasite"/>
        </authorList>
    </citation>
    <scope>IDENTIFICATION</scope>
</reference>
<dbReference type="Pfam" id="PF00432">
    <property type="entry name" value="Prenyltrans"/>
    <property type="match status" value="1"/>
</dbReference>
<dbReference type="InterPro" id="IPR001330">
    <property type="entry name" value="Prenyltrans"/>
</dbReference>